<evidence type="ECO:0000256" key="11">
    <source>
        <dbReference type="ARBA" id="ARBA00022840"/>
    </source>
</evidence>
<dbReference type="AlphaFoldDB" id="A0NUW7"/>
<dbReference type="Pfam" id="PF02743">
    <property type="entry name" value="dCache_1"/>
    <property type="match status" value="1"/>
</dbReference>
<evidence type="ECO:0000256" key="8">
    <source>
        <dbReference type="ARBA" id="ARBA00022692"/>
    </source>
</evidence>
<dbReference type="SMART" id="SM00387">
    <property type="entry name" value="HATPase_c"/>
    <property type="match status" value="1"/>
</dbReference>
<feature type="compositionally biased region" description="Basic and acidic residues" evidence="18">
    <location>
        <begin position="601"/>
        <end position="610"/>
    </location>
</feature>
<dbReference type="Gene3D" id="3.30.450.20">
    <property type="entry name" value="PAS domain"/>
    <property type="match status" value="2"/>
</dbReference>
<evidence type="ECO:0000256" key="5">
    <source>
        <dbReference type="ARBA" id="ARBA00022519"/>
    </source>
</evidence>
<accession>A0NUW7</accession>
<protein>
    <recommendedName>
        <fullName evidence="16">C4-dicarboxylate transport sensor protein DctB</fullName>
        <ecNumber evidence="3">2.7.13.3</ecNumber>
    </recommendedName>
</protein>
<keyword evidence="13" id="KW-0902">Two-component regulatory system</keyword>
<feature type="transmembrane region" description="Helical" evidence="19">
    <location>
        <begin position="284"/>
        <end position="305"/>
    </location>
</feature>
<evidence type="ECO:0000259" key="20">
    <source>
        <dbReference type="PROSITE" id="PS50109"/>
    </source>
</evidence>
<evidence type="ECO:0000256" key="13">
    <source>
        <dbReference type="ARBA" id="ARBA00023012"/>
    </source>
</evidence>
<dbReference type="Gene3D" id="3.30.565.10">
    <property type="entry name" value="Histidine kinase-like ATPase, C-terminal domain"/>
    <property type="match status" value="1"/>
</dbReference>
<evidence type="ECO:0000313" key="21">
    <source>
        <dbReference type="EMBL" id="EAV43234.1"/>
    </source>
</evidence>
<dbReference type="InterPro" id="IPR004358">
    <property type="entry name" value="Sig_transdc_His_kin-like_C"/>
</dbReference>
<dbReference type="PRINTS" id="PR00344">
    <property type="entry name" value="BCTRLSENSOR"/>
</dbReference>
<evidence type="ECO:0000256" key="14">
    <source>
        <dbReference type="ARBA" id="ARBA00023136"/>
    </source>
</evidence>
<proteinExistence type="predicted"/>
<dbReference type="SMART" id="SM00388">
    <property type="entry name" value="HisKA"/>
    <property type="match status" value="1"/>
</dbReference>
<dbReference type="FunFam" id="1.10.287.130:FF:000049">
    <property type="entry name" value="C4-dicarboxylate transport sensor protein DctB"/>
    <property type="match status" value="1"/>
</dbReference>
<dbReference type="PANTHER" id="PTHR43065:SF46">
    <property type="entry name" value="C4-DICARBOXYLATE TRANSPORT SENSOR PROTEIN DCTB"/>
    <property type="match status" value="1"/>
</dbReference>
<name>A0NUW7_ROSAI</name>
<evidence type="ECO:0000256" key="12">
    <source>
        <dbReference type="ARBA" id="ARBA00022989"/>
    </source>
</evidence>
<feature type="domain" description="Histidine kinase" evidence="20">
    <location>
        <begin position="364"/>
        <end position="577"/>
    </location>
</feature>
<dbReference type="PANTHER" id="PTHR43065">
    <property type="entry name" value="SENSOR HISTIDINE KINASE"/>
    <property type="match status" value="1"/>
</dbReference>
<dbReference type="RefSeq" id="WP_006935564.1">
    <property type="nucleotide sequence ID" value="NZ_AAUW01000010.1"/>
</dbReference>
<evidence type="ECO:0000256" key="4">
    <source>
        <dbReference type="ARBA" id="ARBA00022475"/>
    </source>
</evidence>
<dbReference type="InterPro" id="IPR036097">
    <property type="entry name" value="HisK_dim/P_sf"/>
</dbReference>
<reference evidence="21 22" key="1">
    <citation type="submission" date="2006-05" db="EMBL/GenBank/DDBJ databases">
        <authorList>
            <person name="King G."/>
            <person name="Ferriera S."/>
            <person name="Johnson J."/>
            <person name="Kravitz S."/>
            <person name="Beeson K."/>
            <person name="Sutton G."/>
            <person name="Rogers Y.-H."/>
            <person name="Friedman R."/>
            <person name="Frazier M."/>
            <person name="Venter J.C."/>
        </authorList>
    </citation>
    <scope>NUCLEOTIDE SEQUENCE [LARGE SCALE GENOMIC DNA]</scope>
    <source>
        <strain evidence="22">ATCC 25650 / DSM 13394 / JCM 20685 / NBRC 16684 / NCIMB 2208 / IAM 12614 / B1</strain>
    </source>
</reference>
<feature type="transmembrane region" description="Helical" evidence="19">
    <location>
        <begin position="6"/>
        <end position="27"/>
    </location>
</feature>
<gene>
    <name evidence="21" type="ORF">SIAM614_05608</name>
</gene>
<dbReference type="Proteomes" id="UP000004848">
    <property type="component" value="Unassembled WGS sequence"/>
</dbReference>
<sequence>MSKRWFYLALPPLLLVAAAFMLVQLFMEMDEDSVDRKAAERLTLYRQTILGEYQKYRYLPYMIARDPRATSALGLGQPSESANRFLQEMAENSGAELLYVMNAEGTTLAASNWQDEFSLVGRNYGFRPYFTSAIQGEEGRFFAIGATSHEPGLFLARPTPVSGKPVGVAVVKVDMGPLEEAWAEGGETVFASDDNGVIFLSSQPDWRYRTLTVLPEEVRQMIEATRQYAGRELSPVSDKRDEAKQQLVIGGKDYRHNSAEVGLLGWTLHFLVPVEETRKSVLPIWAATITLCLVYAVIVLVLRGWRLRKASVLLRQESAGLKELNTRLVEEIQERRRVEKELLEAQRGLARSSRLAAVGEMSAAVVHELSQPLAALRMFVAGTRKFLEKGDTETASENLNEIDSLQMRMASLTQELKRFARPGESRIEKIDLTESVRTAEKIVRPRFEETGCSLKLDLPADPLEAETAPLRIEQILVNLLRNGADASAGEEAGEVRLRAGRQGAELVLEISDNGPGVPEDLKERIFDPFFSTKTSSGGMGLGLAISMRLAEDLGGSLSVRSNTPRGAVFELRLPALPSERASESAGEKASEKAGETPSSARNEREPEAAE</sequence>
<keyword evidence="10" id="KW-0418">Kinase</keyword>
<dbReference type="Pfam" id="PF02518">
    <property type="entry name" value="HATPase_c"/>
    <property type="match status" value="1"/>
</dbReference>
<dbReference type="InterPro" id="IPR003594">
    <property type="entry name" value="HATPase_dom"/>
</dbReference>
<dbReference type="CDD" id="cd00082">
    <property type="entry name" value="HisKA"/>
    <property type="match status" value="1"/>
</dbReference>
<keyword evidence="5" id="KW-0997">Cell inner membrane</keyword>
<evidence type="ECO:0000256" key="3">
    <source>
        <dbReference type="ARBA" id="ARBA00012438"/>
    </source>
</evidence>
<dbReference type="SUPFAM" id="SSF47384">
    <property type="entry name" value="Homodimeric domain of signal transducing histidine kinase"/>
    <property type="match status" value="1"/>
</dbReference>
<dbReference type="GO" id="GO:0005524">
    <property type="term" value="F:ATP binding"/>
    <property type="evidence" value="ECO:0007669"/>
    <property type="project" value="UniProtKB-KW"/>
</dbReference>
<evidence type="ECO:0000256" key="9">
    <source>
        <dbReference type="ARBA" id="ARBA00022741"/>
    </source>
</evidence>
<evidence type="ECO:0000256" key="17">
    <source>
        <dbReference type="SAM" id="Coils"/>
    </source>
</evidence>
<dbReference type="Pfam" id="PF00512">
    <property type="entry name" value="HisKA"/>
    <property type="match status" value="1"/>
</dbReference>
<evidence type="ECO:0000256" key="1">
    <source>
        <dbReference type="ARBA" id="ARBA00000085"/>
    </source>
</evidence>
<evidence type="ECO:0000256" key="2">
    <source>
        <dbReference type="ARBA" id="ARBA00004429"/>
    </source>
</evidence>
<dbReference type="EMBL" id="AAUW01000010">
    <property type="protein sequence ID" value="EAV43234.1"/>
    <property type="molecule type" value="Genomic_DNA"/>
</dbReference>
<dbReference type="SUPFAM" id="SSF55874">
    <property type="entry name" value="ATPase domain of HSP90 chaperone/DNA topoisomerase II/histidine kinase"/>
    <property type="match status" value="1"/>
</dbReference>
<keyword evidence="17" id="KW-0175">Coiled coil</keyword>
<dbReference type="InterPro" id="IPR029151">
    <property type="entry name" value="Sensor-like_sf"/>
</dbReference>
<dbReference type="SUPFAM" id="SSF103190">
    <property type="entry name" value="Sensory domain-like"/>
    <property type="match status" value="1"/>
</dbReference>
<dbReference type="GO" id="GO:0005886">
    <property type="term" value="C:plasma membrane"/>
    <property type="evidence" value="ECO:0007669"/>
    <property type="project" value="UniProtKB-SubCell"/>
</dbReference>
<comment type="subcellular location">
    <subcellularLocation>
        <location evidence="2">Cell inner membrane</location>
        <topology evidence="2">Multi-pass membrane protein</topology>
    </subcellularLocation>
</comment>
<evidence type="ECO:0000256" key="19">
    <source>
        <dbReference type="SAM" id="Phobius"/>
    </source>
</evidence>
<dbReference type="EC" id="2.7.13.3" evidence="3"/>
<dbReference type="CDD" id="cd12914">
    <property type="entry name" value="PDC1_DGC_like"/>
    <property type="match status" value="1"/>
</dbReference>
<evidence type="ECO:0000313" key="22">
    <source>
        <dbReference type="Proteomes" id="UP000004848"/>
    </source>
</evidence>
<comment type="function">
    <text evidence="15">Member of the two-component regulatory system DctB/DctD involved in the transport of C4-dicarboxylates. DctB functions as a membrane-associated protein kinase that phosphorylates DctD in response to environmental signals.</text>
</comment>
<keyword evidence="12 19" id="KW-1133">Transmembrane helix</keyword>
<evidence type="ECO:0000256" key="16">
    <source>
        <dbReference type="ARBA" id="ARBA00073143"/>
    </source>
</evidence>
<keyword evidence="14 19" id="KW-0472">Membrane</keyword>
<feature type="compositionally biased region" description="Basic and acidic residues" evidence="18">
    <location>
        <begin position="580"/>
        <end position="594"/>
    </location>
</feature>
<dbReference type="eggNOG" id="COG4191">
    <property type="taxonomic scope" value="Bacteria"/>
</dbReference>
<feature type="region of interest" description="Disordered" evidence="18">
    <location>
        <begin position="570"/>
        <end position="610"/>
    </location>
</feature>
<dbReference type="InterPro" id="IPR036890">
    <property type="entry name" value="HATPase_C_sf"/>
</dbReference>
<keyword evidence="6" id="KW-0597">Phosphoprotein</keyword>
<dbReference type="InterPro" id="IPR017055">
    <property type="entry name" value="Sig_transdc_His_kinase_DctB"/>
</dbReference>
<dbReference type="Gene3D" id="1.10.287.130">
    <property type="match status" value="1"/>
</dbReference>
<keyword evidence="8 19" id="KW-0812">Transmembrane</keyword>
<evidence type="ECO:0000256" key="15">
    <source>
        <dbReference type="ARBA" id="ARBA00059004"/>
    </source>
</evidence>
<keyword evidence="11" id="KW-0067">ATP-binding</keyword>
<feature type="coiled-coil region" evidence="17">
    <location>
        <begin position="321"/>
        <end position="348"/>
    </location>
</feature>
<dbReference type="PROSITE" id="PS50109">
    <property type="entry name" value="HIS_KIN"/>
    <property type="match status" value="1"/>
</dbReference>
<comment type="catalytic activity">
    <reaction evidence="1">
        <text>ATP + protein L-histidine = ADP + protein N-phospho-L-histidine.</text>
        <dbReference type="EC" id="2.7.13.3"/>
    </reaction>
</comment>
<dbReference type="OrthoDB" id="7797927at2"/>
<dbReference type="InterPro" id="IPR005467">
    <property type="entry name" value="His_kinase_dom"/>
</dbReference>
<evidence type="ECO:0000256" key="6">
    <source>
        <dbReference type="ARBA" id="ARBA00022553"/>
    </source>
</evidence>
<evidence type="ECO:0000256" key="18">
    <source>
        <dbReference type="SAM" id="MobiDB-lite"/>
    </source>
</evidence>
<dbReference type="PIRSF" id="PIRSF036431">
    <property type="entry name" value="STHK_DctB"/>
    <property type="match status" value="1"/>
</dbReference>
<comment type="caution">
    <text evidence="21">The sequence shown here is derived from an EMBL/GenBank/DDBJ whole genome shotgun (WGS) entry which is preliminary data.</text>
</comment>
<dbReference type="GO" id="GO:0000155">
    <property type="term" value="F:phosphorelay sensor kinase activity"/>
    <property type="evidence" value="ECO:0007669"/>
    <property type="project" value="InterPro"/>
</dbReference>
<keyword evidence="4" id="KW-1003">Cell membrane</keyword>
<evidence type="ECO:0000256" key="7">
    <source>
        <dbReference type="ARBA" id="ARBA00022679"/>
    </source>
</evidence>
<dbReference type="InterPro" id="IPR033479">
    <property type="entry name" value="dCache_1"/>
</dbReference>
<keyword evidence="7" id="KW-0808">Transferase</keyword>
<evidence type="ECO:0000256" key="10">
    <source>
        <dbReference type="ARBA" id="ARBA00022777"/>
    </source>
</evidence>
<organism evidence="21 22">
    <name type="scientific">Roseibium aggregatum (strain ATCC 25650 / DSM 13394 / JCM 20685 / NBRC 16684 / NCIMB 2208 / IAM 12614 / B1)</name>
    <name type="common">Stappia aggregata</name>
    <dbReference type="NCBI Taxonomy" id="384765"/>
    <lineage>
        <taxon>Bacteria</taxon>
        <taxon>Pseudomonadati</taxon>
        <taxon>Pseudomonadota</taxon>
        <taxon>Alphaproteobacteria</taxon>
        <taxon>Hyphomicrobiales</taxon>
        <taxon>Stappiaceae</taxon>
        <taxon>Roseibium</taxon>
    </lineage>
</organism>
<dbReference type="InterPro" id="IPR003661">
    <property type="entry name" value="HisK_dim/P_dom"/>
</dbReference>
<dbReference type="GeneID" id="68847219"/>
<keyword evidence="9" id="KW-0547">Nucleotide-binding</keyword>